<keyword evidence="1" id="KW-0732">Signal</keyword>
<name>A0A9D2GXP7_9BACE</name>
<dbReference type="Proteomes" id="UP000824108">
    <property type="component" value="Unassembled WGS sequence"/>
</dbReference>
<dbReference type="PROSITE" id="PS51257">
    <property type="entry name" value="PROKAR_LIPOPROTEIN"/>
    <property type="match status" value="1"/>
</dbReference>
<dbReference type="SUPFAM" id="SSF50969">
    <property type="entry name" value="YVTN repeat-like/Quinoprotein amine dehydrogenase"/>
    <property type="match status" value="1"/>
</dbReference>
<evidence type="ECO:0008006" key="4">
    <source>
        <dbReference type="Google" id="ProtNLM"/>
    </source>
</evidence>
<dbReference type="InterPro" id="IPR015943">
    <property type="entry name" value="WD40/YVTN_repeat-like_dom_sf"/>
</dbReference>
<protein>
    <recommendedName>
        <fullName evidence="4">Cell surface protein</fullName>
    </recommendedName>
</protein>
<accession>A0A9D2GXP7</accession>
<gene>
    <name evidence="2" type="ORF">H9807_04125</name>
</gene>
<dbReference type="InterPro" id="IPR011044">
    <property type="entry name" value="Quino_amine_DH_bsu"/>
</dbReference>
<evidence type="ECO:0000256" key="1">
    <source>
        <dbReference type="SAM" id="SignalP"/>
    </source>
</evidence>
<sequence>MKASNLWYGLLCMLAVSMSLSACSDDNGNNDDDRDDTGSKVQLPQVRAFFLNEGSYNGNNAGISFYAPNGDADFINDIYSYQNDAKLGDTGQSMIEYEGEIYVAVYGSNYLTKLNSAGVEQQRLSFVNDPELSAGIRYMAAEDGYIYASFWGGVVAKINAQTLTVESKLTGLGDNLEGVAICKDMLYVANSCTAEYVYHNEVKVIDLNTFSLKETLTVAENPYTQMLEENDKIFFISNDNSSIDGYVLQVIDPADNNKVTKIGYATYMAADDDVLYLVNSMTDWSTQPYTTVNTFFTYNIKTGQTNNASFLKNAPAELASSTLHMLVVNDDNGDIYIGTSDFTTNGTIYRFKKDGTFVEKFDAGGVSPNSAVFFN</sequence>
<evidence type="ECO:0000313" key="2">
    <source>
        <dbReference type="EMBL" id="HIZ91289.1"/>
    </source>
</evidence>
<evidence type="ECO:0000313" key="3">
    <source>
        <dbReference type="Proteomes" id="UP000824108"/>
    </source>
</evidence>
<feature type="signal peptide" evidence="1">
    <location>
        <begin position="1"/>
        <end position="24"/>
    </location>
</feature>
<dbReference type="Gene3D" id="2.130.10.10">
    <property type="entry name" value="YVTN repeat-like/Quinoprotein amine dehydrogenase"/>
    <property type="match status" value="1"/>
</dbReference>
<reference evidence="2" key="1">
    <citation type="journal article" date="2021" name="PeerJ">
        <title>Extensive microbial diversity within the chicken gut microbiome revealed by metagenomics and culture.</title>
        <authorList>
            <person name="Gilroy R."/>
            <person name="Ravi A."/>
            <person name="Getino M."/>
            <person name="Pursley I."/>
            <person name="Horton D.L."/>
            <person name="Alikhan N.F."/>
            <person name="Baker D."/>
            <person name="Gharbi K."/>
            <person name="Hall N."/>
            <person name="Watson M."/>
            <person name="Adriaenssens E.M."/>
            <person name="Foster-Nyarko E."/>
            <person name="Jarju S."/>
            <person name="Secka A."/>
            <person name="Antonio M."/>
            <person name="Oren A."/>
            <person name="Chaudhuri R.R."/>
            <person name="La Ragione R."/>
            <person name="Hildebrand F."/>
            <person name="Pallen M.J."/>
        </authorList>
    </citation>
    <scope>NUCLEOTIDE SEQUENCE</scope>
    <source>
        <strain evidence="2">CHK118-2852</strain>
    </source>
</reference>
<dbReference type="EMBL" id="DXAV01000035">
    <property type="protein sequence ID" value="HIZ91289.1"/>
    <property type="molecule type" value="Genomic_DNA"/>
</dbReference>
<organism evidence="2 3">
    <name type="scientific">Candidatus Bacteroides merdavium</name>
    <dbReference type="NCBI Taxonomy" id="2838472"/>
    <lineage>
        <taxon>Bacteria</taxon>
        <taxon>Pseudomonadati</taxon>
        <taxon>Bacteroidota</taxon>
        <taxon>Bacteroidia</taxon>
        <taxon>Bacteroidales</taxon>
        <taxon>Bacteroidaceae</taxon>
        <taxon>Bacteroides</taxon>
    </lineage>
</organism>
<reference evidence="2" key="2">
    <citation type="submission" date="2021-04" db="EMBL/GenBank/DDBJ databases">
        <authorList>
            <person name="Gilroy R."/>
        </authorList>
    </citation>
    <scope>NUCLEOTIDE SEQUENCE</scope>
    <source>
        <strain evidence="2">CHK118-2852</strain>
    </source>
</reference>
<dbReference type="AlphaFoldDB" id="A0A9D2GXP7"/>
<feature type="chain" id="PRO_5039389093" description="Cell surface protein" evidence="1">
    <location>
        <begin position="25"/>
        <end position="375"/>
    </location>
</feature>
<comment type="caution">
    <text evidence="2">The sequence shown here is derived from an EMBL/GenBank/DDBJ whole genome shotgun (WGS) entry which is preliminary data.</text>
</comment>
<proteinExistence type="predicted"/>